<dbReference type="InterPro" id="IPR004090">
    <property type="entry name" value="Chemotax_Me-accpt_rcpt"/>
</dbReference>
<dbReference type="InterPro" id="IPR017896">
    <property type="entry name" value="4Fe4S_Fe-S-bd"/>
</dbReference>
<evidence type="ECO:0000256" key="2">
    <source>
        <dbReference type="ARBA" id="ARBA00022500"/>
    </source>
</evidence>
<keyword evidence="5" id="KW-0411">Iron-sulfur</keyword>
<proteinExistence type="inferred from homology"/>
<comment type="similarity">
    <text evidence="6">Belongs to the methyl-accepting chemotaxis (MCP) protein family.</text>
</comment>
<accession>G8CQV8</accession>
<evidence type="ECO:0000313" key="11">
    <source>
        <dbReference type="EMBL" id="AEL20851.1"/>
    </source>
</evidence>
<evidence type="ECO:0000256" key="3">
    <source>
        <dbReference type="ARBA" id="ARBA00022723"/>
    </source>
</evidence>
<evidence type="ECO:0000256" key="6">
    <source>
        <dbReference type="ARBA" id="ARBA00029447"/>
    </source>
</evidence>
<dbReference type="Pfam" id="PF04060">
    <property type="entry name" value="FeS"/>
    <property type="match status" value="1"/>
</dbReference>
<dbReference type="InterPro" id="IPR017900">
    <property type="entry name" value="4Fe4S_Fe_S_CS"/>
</dbReference>
<dbReference type="InterPro" id="IPR004089">
    <property type="entry name" value="MCPsignal_dom"/>
</dbReference>
<feature type="domain" description="4Fe-4S ferredoxin-type" evidence="9">
    <location>
        <begin position="61"/>
        <end position="90"/>
    </location>
</feature>
<dbReference type="InterPro" id="IPR051310">
    <property type="entry name" value="MCP_chemotaxis"/>
</dbReference>
<feature type="domain" description="4Fe-4S ferredoxin-type" evidence="9">
    <location>
        <begin position="31"/>
        <end position="60"/>
    </location>
</feature>
<keyword evidence="7" id="KW-0807">Transducer</keyword>
<name>G8CQV8_TREPZ</name>
<evidence type="ECO:0000256" key="7">
    <source>
        <dbReference type="PROSITE-ProRule" id="PRU00284"/>
    </source>
</evidence>
<dbReference type="GO" id="GO:0007165">
    <property type="term" value="P:signal transduction"/>
    <property type="evidence" value="ECO:0007669"/>
    <property type="project" value="UniProtKB-KW"/>
</dbReference>
<keyword evidence="1" id="KW-0004">4Fe-4S</keyword>
<dbReference type="GO" id="GO:0006935">
    <property type="term" value="P:chemotaxis"/>
    <property type="evidence" value="ECO:0007669"/>
    <property type="project" value="UniProtKB-KW"/>
</dbReference>
<dbReference type="GO" id="GO:0046872">
    <property type="term" value="F:metal ion binding"/>
    <property type="evidence" value="ECO:0007669"/>
    <property type="project" value="UniProtKB-KW"/>
</dbReference>
<dbReference type="InterPro" id="IPR004108">
    <property type="entry name" value="Fe_hydrogenase_lsu_C"/>
</dbReference>
<dbReference type="InterPro" id="IPR007202">
    <property type="entry name" value="4Fe-4S_dom"/>
</dbReference>
<dbReference type="AlphaFoldDB" id="G8CQV8"/>
<evidence type="ECO:0000256" key="1">
    <source>
        <dbReference type="ARBA" id="ARBA00022485"/>
    </source>
</evidence>
<sequence>MLGCIFLYYLLVLRPILINLRGFMENVTMRPIIKVLEDKCINCHRCIMVCPVKMCNNGSGAIVDHHSDLCIGCGECITVCSHGARIGIDDFDAFMADLKKGVKIVAIVAPAAAASFEGKYLELNGLLKSLGVKAVFDVSFGAELTVKSYLDYMKKKNPLTVISQPCPTLVSFIEMYRPELIPYLAPADSPMMHMMKAIKKYYPQYADCKIAAISPCYSKRREFDACGIGDYNVTFNSLQDWLDRTRDTITHYKAEDYDNPPAERAVLFSSPGGLMRTVQRYDKDINSKTRKIEGSPEVYHYMAYLSEAIRKSNGPVFKLIDCLNCAMGCNGGPGTGNRGKHLDDVEYLIEQRQMETRKKYQPKNIFQKLFARNKLEKLLDKYWEEGLYSRSYTDRSAIFKQMVIDPAPQQIQAVFTRMHKTGDSDILNCGACGYRNCEQMAVAIINGLNKMENCRHYVEIEKSLQNEEAVKKQLNTVYDHTLEEMNKNLGGISALSENIGETANHVLSSSTAIEQMVENTRSIHETLEQNAQTVLQLNESSTEGKNRLHHIAELIADVSAQSDTLIEACSVIGDIAEQTSILGMNAAIEAAHAGEAVGRGFAVVASEIRKLADISNKQAAEIAGSLKNIKILIDNSKESSGHAEQQFDTMVSLINTVKNEELHINNAMEVQSNGGNQVIQSLNEINSLIRKVKEESASLLSSSELIIEDIRGLKAM</sequence>
<dbReference type="Pfam" id="PF00037">
    <property type="entry name" value="Fer4"/>
    <property type="match status" value="2"/>
</dbReference>
<keyword evidence="2" id="KW-0145">Chemotaxis</keyword>
<keyword evidence="3" id="KW-0479">Metal-binding</keyword>
<dbReference type="SUPFAM" id="SSF58104">
    <property type="entry name" value="Methyl-accepting chemotaxis protein (MCP) signaling domain"/>
    <property type="match status" value="1"/>
</dbReference>
<dbReference type="PANTHER" id="PTHR43531:SF11">
    <property type="entry name" value="METHYL-ACCEPTING CHEMOTAXIS PROTEIN 3"/>
    <property type="match status" value="1"/>
</dbReference>
<evidence type="ECO:0000256" key="4">
    <source>
        <dbReference type="ARBA" id="ARBA00023004"/>
    </source>
</evidence>
<dbReference type="GO" id="GO:0005886">
    <property type="term" value="C:plasma membrane"/>
    <property type="evidence" value="ECO:0007669"/>
    <property type="project" value="TreeGrafter"/>
</dbReference>
<evidence type="ECO:0000259" key="10">
    <source>
        <dbReference type="PROSITE" id="PS51656"/>
    </source>
</evidence>
<dbReference type="SMART" id="SM00283">
    <property type="entry name" value="MA"/>
    <property type="match status" value="1"/>
</dbReference>
<dbReference type="Gene3D" id="1.10.15.40">
    <property type="entry name" value="Electron transport complex subunit B, putative Fe-S cluster"/>
    <property type="match status" value="1"/>
</dbReference>
<dbReference type="GO" id="GO:0051539">
    <property type="term" value="F:4 iron, 4 sulfur cluster binding"/>
    <property type="evidence" value="ECO:0007669"/>
    <property type="project" value="UniProtKB-KW"/>
</dbReference>
<dbReference type="GO" id="GO:0004888">
    <property type="term" value="F:transmembrane signaling receptor activity"/>
    <property type="evidence" value="ECO:0007669"/>
    <property type="project" value="InterPro"/>
</dbReference>
<organism evidence="11">
    <name type="scientific">Treponema primitia (strain ATCC BAA-887 / DSM 12427 / ZAS-2)</name>
    <dbReference type="NCBI Taxonomy" id="545694"/>
    <lineage>
        <taxon>Bacteria</taxon>
        <taxon>Pseudomonadati</taxon>
        <taxon>Spirochaetota</taxon>
        <taxon>Spirochaetia</taxon>
        <taxon>Spirochaetales</taxon>
        <taxon>Treponemataceae</taxon>
        <taxon>Treponema</taxon>
    </lineage>
</organism>
<keyword evidence="4" id="KW-0408">Iron</keyword>
<dbReference type="Gene3D" id="3.40.950.10">
    <property type="entry name" value="Fe-only Hydrogenase (Larger Subunit), Chain L, domain 3"/>
    <property type="match status" value="1"/>
</dbReference>
<dbReference type="PROSITE" id="PS00198">
    <property type="entry name" value="4FE4S_FER_1"/>
    <property type="match status" value="1"/>
</dbReference>
<protein>
    <submittedName>
        <fullName evidence="11">HydA4</fullName>
    </submittedName>
</protein>
<evidence type="ECO:0000259" key="9">
    <source>
        <dbReference type="PROSITE" id="PS51379"/>
    </source>
</evidence>
<gene>
    <name evidence="11" type="primary">hydA4</name>
</gene>
<feature type="domain" description="Methyl-accepting transducer" evidence="8">
    <location>
        <begin position="477"/>
        <end position="700"/>
    </location>
</feature>
<dbReference type="Gene3D" id="3.30.70.20">
    <property type="match status" value="1"/>
</dbReference>
<dbReference type="EMBL" id="HQ020765">
    <property type="protein sequence ID" value="AEL20851.1"/>
    <property type="molecule type" value="Genomic_DNA"/>
</dbReference>
<evidence type="ECO:0000256" key="5">
    <source>
        <dbReference type="ARBA" id="ARBA00023014"/>
    </source>
</evidence>
<reference evidence="11" key="1">
    <citation type="journal article" date="2012" name="Microb. Ecol.">
        <title>Genomic analysis reveals multiple [FeFe] hydrogenases and hydrogen sensors encoded by treponemes from the H(2)-rich termite gut.</title>
        <authorList>
            <person name="Ballor N.R."/>
            <person name="Paulsen I."/>
            <person name="Leadbetter J.R."/>
        </authorList>
    </citation>
    <scope>NUCLEOTIDE SEQUENCE</scope>
    <source>
        <strain evidence="11">TREPR_1589</strain>
    </source>
</reference>
<dbReference type="PROSITE" id="PS51379">
    <property type="entry name" value="4FE4S_FER_2"/>
    <property type="match status" value="2"/>
</dbReference>
<dbReference type="PANTHER" id="PTHR43531">
    <property type="entry name" value="PROTEIN ICFG"/>
    <property type="match status" value="1"/>
</dbReference>
<dbReference type="Gene3D" id="1.10.287.950">
    <property type="entry name" value="Methyl-accepting chemotaxis protein"/>
    <property type="match status" value="1"/>
</dbReference>
<evidence type="ECO:0000259" key="8">
    <source>
        <dbReference type="PROSITE" id="PS50111"/>
    </source>
</evidence>
<dbReference type="PRINTS" id="PR00260">
    <property type="entry name" value="CHEMTRNSDUCR"/>
</dbReference>
<dbReference type="SUPFAM" id="SSF54862">
    <property type="entry name" value="4Fe-4S ferredoxins"/>
    <property type="match status" value="1"/>
</dbReference>
<dbReference type="Gene3D" id="3.40.50.1780">
    <property type="match status" value="1"/>
</dbReference>
<dbReference type="SUPFAM" id="SSF53920">
    <property type="entry name" value="Fe-only hydrogenase"/>
    <property type="match status" value="1"/>
</dbReference>
<dbReference type="Pfam" id="PF00015">
    <property type="entry name" value="MCPsignal"/>
    <property type="match status" value="1"/>
</dbReference>
<dbReference type="PROSITE" id="PS50111">
    <property type="entry name" value="CHEMOTAXIS_TRANSDUC_2"/>
    <property type="match status" value="1"/>
</dbReference>
<feature type="domain" description="4Fe-4S" evidence="10">
    <location>
        <begin position="410"/>
        <end position="472"/>
    </location>
</feature>
<dbReference type="Pfam" id="PF02906">
    <property type="entry name" value="Fe_hyd_lg_C"/>
    <property type="match status" value="1"/>
</dbReference>
<dbReference type="InterPro" id="IPR009016">
    <property type="entry name" value="Fe_hydrogenase"/>
</dbReference>
<dbReference type="PROSITE" id="PS51656">
    <property type="entry name" value="4FE4S"/>
    <property type="match status" value="1"/>
</dbReference>